<dbReference type="CDD" id="cd19165">
    <property type="entry name" value="HemeO"/>
    <property type="match status" value="1"/>
</dbReference>
<evidence type="ECO:0000256" key="2">
    <source>
        <dbReference type="ARBA" id="ARBA00022723"/>
    </source>
</evidence>
<organism evidence="8 9">
    <name type="scientific">Daphnia galeata</name>
    <dbReference type="NCBI Taxonomy" id="27404"/>
    <lineage>
        <taxon>Eukaryota</taxon>
        <taxon>Metazoa</taxon>
        <taxon>Ecdysozoa</taxon>
        <taxon>Arthropoda</taxon>
        <taxon>Crustacea</taxon>
        <taxon>Branchiopoda</taxon>
        <taxon>Diplostraca</taxon>
        <taxon>Cladocera</taxon>
        <taxon>Anomopoda</taxon>
        <taxon>Daphniidae</taxon>
        <taxon>Daphnia</taxon>
    </lineage>
</organism>
<dbReference type="AlphaFoldDB" id="A0A8J2S1H8"/>
<accession>A0A8J2S1H8</accession>
<comment type="caution">
    <text evidence="8">The sequence shown here is derived from an EMBL/GenBank/DDBJ whole genome shotgun (WGS) entry which is preliminary data.</text>
</comment>
<dbReference type="InterPro" id="IPR016084">
    <property type="entry name" value="Haem_Oase-like_multi-hlx"/>
</dbReference>
<keyword evidence="1 4" id="KW-0349">Heme</keyword>
<dbReference type="GO" id="GO:0046872">
    <property type="term" value="F:metal ion binding"/>
    <property type="evidence" value="ECO:0007669"/>
    <property type="project" value="UniProtKB-UniRule"/>
</dbReference>
<dbReference type="EMBL" id="CAKKLH010000277">
    <property type="protein sequence ID" value="CAH0107582.1"/>
    <property type="molecule type" value="Genomic_DNA"/>
</dbReference>
<keyword evidence="7" id="KW-1133">Transmembrane helix</keyword>
<comment type="catalytic activity">
    <reaction evidence="4">
        <text>heme b + 3 reduced [NADPH--hemoprotein reductase] + 3 O2 = biliverdin IXalpha + CO + Fe(2+) + 3 oxidized [NADPH--hemoprotein reductase] + 3 H2O + H(+)</text>
        <dbReference type="Rhea" id="RHEA:21764"/>
        <dbReference type="Rhea" id="RHEA-COMP:11964"/>
        <dbReference type="Rhea" id="RHEA-COMP:11965"/>
        <dbReference type="ChEBI" id="CHEBI:15377"/>
        <dbReference type="ChEBI" id="CHEBI:15378"/>
        <dbReference type="ChEBI" id="CHEBI:15379"/>
        <dbReference type="ChEBI" id="CHEBI:17245"/>
        <dbReference type="ChEBI" id="CHEBI:29033"/>
        <dbReference type="ChEBI" id="CHEBI:57618"/>
        <dbReference type="ChEBI" id="CHEBI:57991"/>
        <dbReference type="ChEBI" id="CHEBI:58210"/>
        <dbReference type="ChEBI" id="CHEBI:60344"/>
        <dbReference type="EC" id="1.14.14.18"/>
    </reaction>
</comment>
<evidence type="ECO:0000313" key="8">
    <source>
        <dbReference type="EMBL" id="CAH0107582.1"/>
    </source>
</evidence>
<proteinExistence type="inferred from homology"/>
<keyword evidence="7" id="KW-0812">Transmembrane</keyword>
<keyword evidence="9" id="KW-1185">Reference proteome</keyword>
<dbReference type="PRINTS" id="PR00088">
    <property type="entry name" value="HAEMOXYGNASE"/>
</dbReference>
<evidence type="ECO:0000256" key="4">
    <source>
        <dbReference type="PIRNR" id="PIRNR000343"/>
    </source>
</evidence>
<feature type="binding site" description="axial binding residue" evidence="6">
    <location>
        <position position="21"/>
    </location>
    <ligand>
        <name>heme b</name>
        <dbReference type="ChEBI" id="CHEBI:60344"/>
    </ligand>
    <ligandPart>
        <name>Fe</name>
        <dbReference type="ChEBI" id="CHEBI:18248"/>
    </ligandPart>
</feature>
<dbReference type="EC" id="1.14.14.18" evidence="4"/>
<dbReference type="PIRSF" id="PIRSF000343">
    <property type="entry name" value="Haem_Oase"/>
    <property type="match status" value="1"/>
</dbReference>
<evidence type="ECO:0000256" key="5">
    <source>
        <dbReference type="PIRSR" id="PIRSR000343-1"/>
    </source>
</evidence>
<dbReference type="OrthoDB" id="652091at2759"/>
<sequence length="258" mass="29673">MAVEGKLEFTKQMRKATREIHDISDALVNAKLGIAMSDNSIWAEGLLCFYEIFKYLEEALDRLNHTLLSELDIKGMRRTKAFEEDLHFYYGKQWFENVYQPSAAVTAYIDYLTSIEKENPNMLAAYIYHLFMGLFSGGQILRKKRSLEASLKFQSSPANNVGKQAGESVTDFGEIPIFKLKKQMVDAMEHIAEQLGEEDRWKLIEESKNVFRMNNKIIRTINTNKIVLKKFCNFALIVVPAAAAIYFGYKMISNINNH</sequence>
<comment type="similarity">
    <text evidence="4">Belongs to the heme oxygenase family.</text>
</comment>
<dbReference type="InterPro" id="IPR016053">
    <property type="entry name" value="Haem_Oase-like"/>
</dbReference>
<dbReference type="Proteomes" id="UP000789390">
    <property type="component" value="Unassembled WGS sequence"/>
</dbReference>
<evidence type="ECO:0000256" key="3">
    <source>
        <dbReference type="ARBA" id="ARBA00023004"/>
    </source>
</evidence>
<dbReference type="Pfam" id="PF01126">
    <property type="entry name" value="Heme_oxygenase"/>
    <property type="match status" value="1"/>
</dbReference>
<dbReference type="SUPFAM" id="SSF48613">
    <property type="entry name" value="Heme oxygenase-like"/>
    <property type="match status" value="1"/>
</dbReference>
<keyword evidence="3 4" id="KW-0408">Iron</keyword>
<dbReference type="PANTHER" id="PTHR10720:SF0">
    <property type="entry name" value="HEME OXYGENASE"/>
    <property type="match status" value="1"/>
</dbReference>
<gene>
    <name evidence="8" type="ORF">DGAL_LOCUS10902</name>
</gene>
<evidence type="ECO:0000256" key="1">
    <source>
        <dbReference type="ARBA" id="ARBA00022617"/>
    </source>
</evidence>
<evidence type="ECO:0000256" key="7">
    <source>
        <dbReference type="SAM" id="Phobius"/>
    </source>
</evidence>
<protein>
    <recommendedName>
        <fullName evidence="4">Heme oxygenase</fullName>
        <ecNumber evidence="4">1.14.14.18</ecNumber>
    </recommendedName>
</protein>
<dbReference type="GO" id="GO:0004392">
    <property type="term" value="F:heme oxygenase (decyclizing) activity"/>
    <property type="evidence" value="ECO:0007669"/>
    <property type="project" value="UniProtKB-UniRule"/>
</dbReference>
<dbReference type="GO" id="GO:0006788">
    <property type="term" value="P:heme oxidation"/>
    <property type="evidence" value="ECO:0007669"/>
    <property type="project" value="UniProtKB-UniRule"/>
</dbReference>
<feature type="binding site" evidence="5">
    <location>
        <position position="128"/>
    </location>
    <ligand>
        <name>heme b</name>
        <dbReference type="ChEBI" id="CHEBI:60344"/>
    </ligand>
</feature>
<dbReference type="FunFam" id="1.20.910.10:FF:000016">
    <property type="entry name" value="Heme oxygenase"/>
    <property type="match status" value="1"/>
</dbReference>
<feature type="binding site" evidence="5">
    <location>
        <position position="14"/>
    </location>
    <ligand>
        <name>heme b</name>
        <dbReference type="ChEBI" id="CHEBI:60344"/>
    </ligand>
</feature>
<dbReference type="Gene3D" id="1.20.910.10">
    <property type="entry name" value="Heme oxygenase-like"/>
    <property type="match status" value="1"/>
</dbReference>
<name>A0A8J2S1H8_9CRUS</name>
<reference evidence="8" key="1">
    <citation type="submission" date="2021-11" db="EMBL/GenBank/DDBJ databases">
        <authorList>
            <person name="Schell T."/>
        </authorList>
    </citation>
    <scope>NUCLEOTIDE SEQUENCE</scope>
    <source>
        <strain evidence="8">M5</strain>
    </source>
</reference>
<dbReference type="InterPro" id="IPR002051">
    <property type="entry name" value="Haem_Oase"/>
</dbReference>
<evidence type="ECO:0000313" key="9">
    <source>
        <dbReference type="Proteomes" id="UP000789390"/>
    </source>
</evidence>
<keyword evidence="2 4" id="KW-0479">Metal-binding</keyword>
<keyword evidence="7" id="KW-0472">Membrane</keyword>
<evidence type="ECO:0000256" key="6">
    <source>
        <dbReference type="PIRSR" id="PIRSR000343-2"/>
    </source>
</evidence>
<dbReference type="PANTHER" id="PTHR10720">
    <property type="entry name" value="HEME OXYGENASE"/>
    <property type="match status" value="1"/>
</dbReference>
<feature type="transmembrane region" description="Helical" evidence="7">
    <location>
        <begin position="231"/>
        <end position="249"/>
    </location>
</feature>